<evidence type="ECO:0000256" key="1">
    <source>
        <dbReference type="SAM" id="MobiDB-lite"/>
    </source>
</evidence>
<gene>
    <name evidence="2" type="ORF">RVR_P1115</name>
</gene>
<dbReference type="EMBL" id="AP018366">
    <property type="protein sequence ID" value="BBG20730.1"/>
    <property type="molecule type" value="Genomic_DNA"/>
</dbReference>
<keyword evidence="3" id="KW-1185">Reference proteome</keyword>
<dbReference type="AlphaFoldDB" id="A0A7R6QI03"/>
<protein>
    <recommendedName>
        <fullName evidence="4">WYL domain-containing protein</fullName>
    </recommendedName>
</protein>
<evidence type="ECO:0008006" key="4">
    <source>
        <dbReference type="Google" id="ProtNLM"/>
    </source>
</evidence>
<evidence type="ECO:0000313" key="3">
    <source>
        <dbReference type="Proteomes" id="UP000595703"/>
    </source>
</evidence>
<reference evidence="2 3" key="1">
    <citation type="journal article" date="2020" name="Sci. Rep.">
        <title>beta-carboline chemical signals induce reveromycin production through a LuxR family regulator in Streptomyces sp. SN-593.</title>
        <authorList>
            <person name="Panthee S."/>
            <person name="Kito N."/>
            <person name="Hayashi T."/>
            <person name="Shimizu T."/>
            <person name="Ishikawa J."/>
            <person name="Hamamoto H."/>
            <person name="Osada H."/>
            <person name="Takahashi S."/>
        </authorList>
    </citation>
    <scope>NUCLEOTIDE SEQUENCE [LARGE SCALE GENOMIC DNA]</scope>
    <source>
        <strain evidence="2 3">SN-593</strain>
        <plasmid evidence="2 3">pRVR1</plasmid>
    </source>
</reference>
<proteinExistence type="predicted"/>
<geneLocation type="plasmid" evidence="2 3">
    <name>pRVR1</name>
</geneLocation>
<dbReference type="Proteomes" id="UP000595703">
    <property type="component" value="Plasmid pRVR1"/>
</dbReference>
<feature type="region of interest" description="Disordered" evidence="1">
    <location>
        <begin position="1"/>
        <end position="27"/>
    </location>
</feature>
<organism evidence="2 3">
    <name type="scientific">Actinacidiphila reveromycinica</name>
    <dbReference type="NCBI Taxonomy" id="659352"/>
    <lineage>
        <taxon>Bacteria</taxon>
        <taxon>Bacillati</taxon>
        <taxon>Actinomycetota</taxon>
        <taxon>Actinomycetes</taxon>
        <taxon>Kitasatosporales</taxon>
        <taxon>Streptomycetaceae</taxon>
        <taxon>Actinacidiphila</taxon>
    </lineage>
</organism>
<evidence type="ECO:0000313" key="2">
    <source>
        <dbReference type="EMBL" id="BBG20730.1"/>
    </source>
</evidence>
<name>A0A7R6QI03_9ACTN</name>
<accession>A0A7R6QI03</accession>
<feature type="compositionally biased region" description="Basic and acidic residues" evidence="1">
    <location>
        <begin position="1"/>
        <end position="14"/>
    </location>
</feature>
<dbReference type="KEGG" id="arev:RVR_P1115"/>
<sequence length="142" mass="15605">MAVGHDREHSHPSIRESPVLKRTTQQSTTATVADLLRAMTGRFAVTITYAKPEETSIRTIEIHDVLTSKDGRIIVLAADRGGVRTFHPEKIDAYTLLHRVPFTMAPPAGYDRPVPVPRSTAQVVALELGRDDWSGKPLARAA</sequence>
<keyword evidence="2" id="KW-0614">Plasmid</keyword>